<dbReference type="PANTHER" id="PTHR46560:SF4">
    <property type="entry name" value="DUSKY"/>
    <property type="match status" value="1"/>
</dbReference>
<dbReference type="PANTHER" id="PTHR46560">
    <property type="entry name" value="CYPHER, ISOFORM B"/>
    <property type="match status" value="1"/>
</dbReference>
<sequence length="542" mass="59542">MATEENENLLKKTAAMGGTGRRLLFLQLVFCIQVNVAENDLRASIVRTRFSKQLPAGKRPHPALLSRKDQLAIVSSFAAANSGSLTTRHPAIKTNLHEDDDLYLPDQDLSVATLLDVQVQCGKNVMEITMNFDSPFNGIIYSKGHYSDLQCRYSTVGNEPNRRRFSVQGHRCGSKIVDGSKGEAFLENTVIVQHTPGIQAVTDTARALRCRFEKENITRTVSSSLSVDVLDVISVTYSGDSIDSYMDVQLGKGPFNANPVNGPVKIGETLTLVVYIHGDDYDVHVADCLAHDGDINNAIQLSNKNGCVSKPKVMGPWQKTRETSNTGASAIAWAYIEAFKFPDKLEVFLECNIEICKYQCHHDELQCLEAKKARLRRRRERIHGSNSTEKLVVRLRRQAQSGAEPEDGNAETPSDVSESAHLMRGIRVIAPEDAPEEVPGPLNTVKVLNNQNHRGGPVVIMNSSNQLCVSTTGFLFCGSLGVLLLIALLLTIGGLYLRTRQLNPEVQLMTEAAMAGTMQRRQVIASISSRAGQGAPRRKGDF</sequence>
<dbReference type="Proteomes" id="UP000694867">
    <property type="component" value="Unplaced"/>
</dbReference>
<keyword evidence="5" id="KW-1185">Reference proteome</keyword>
<evidence type="ECO:0000256" key="1">
    <source>
        <dbReference type="SAM" id="Coils"/>
    </source>
</evidence>
<reference evidence="6" key="1">
    <citation type="submission" date="2025-08" db="UniProtKB">
        <authorList>
            <consortium name="RefSeq"/>
        </authorList>
    </citation>
    <scope>IDENTIFICATION</scope>
</reference>
<keyword evidence="3" id="KW-0472">Membrane</keyword>
<dbReference type="Gene3D" id="2.60.40.4100">
    <property type="entry name" value="Zona pellucida, ZP-C domain"/>
    <property type="match status" value="1"/>
</dbReference>
<protein>
    <submittedName>
        <fullName evidence="6">Uncharacterized protein LOC100897873</fullName>
    </submittedName>
</protein>
<keyword evidence="3" id="KW-1133">Transmembrane helix</keyword>
<organism evidence="5 6">
    <name type="scientific">Galendromus occidentalis</name>
    <name type="common">western predatory mite</name>
    <dbReference type="NCBI Taxonomy" id="34638"/>
    <lineage>
        <taxon>Eukaryota</taxon>
        <taxon>Metazoa</taxon>
        <taxon>Ecdysozoa</taxon>
        <taxon>Arthropoda</taxon>
        <taxon>Chelicerata</taxon>
        <taxon>Arachnida</taxon>
        <taxon>Acari</taxon>
        <taxon>Parasitiformes</taxon>
        <taxon>Mesostigmata</taxon>
        <taxon>Gamasina</taxon>
        <taxon>Phytoseioidea</taxon>
        <taxon>Phytoseiidae</taxon>
        <taxon>Typhlodrominae</taxon>
        <taxon>Galendromus</taxon>
    </lineage>
</organism>
<dbReference type="InterPro" id="IPR056953">
    <property type="entry name" value="CUT_N"/>
</dbReference>
<evidence type="ECO:0000259" key="4">
    <source>
        <dbReference type="PROSITE" id="PS51034"/>
    </source>
</evidence>
<name>A0AAJ6QPY8_9ACAR</name>
<evidence type="ECO:0000313" key="5">
    <source>
        <dbReference type="Proteomes" id="UP000694867"/>
    </source>
</evidence>
<keyword evidence="1" id="KW-0175">Coiled coil</keyword>
<feature type="domain" description="ZP" evidence="4">
    <location>
        <begin position="120"/>
        <end position="374"/>
    </location>
</feature>
<dbReference type="RefSeq" id="XP_003740007.1">
    <property type="nucleotide sequence ID" value="XM_003739959.2"/>
</dbReference>
<dbReference type="InterPro" id="IPR001507">
    <property type="entry name" value="ZP_dom"/>
</dbReference>
<dbReference type="PROSITE" id="PS51034">
    <property type="entry name" value="ZP_2"/>
    <property type="match status" value="1"/>
</dbReference>
<feature type="coiled-coil region" evidence="1">
    <location>
        <begin position="358"/>
        <end position="385"/>
    </location>
</feature>
<keyword evidence="3" id="KW-0812">Transmembrane</keyword>
<gene>
    <name evidence="6" type="primary">LOC100897873</name>
</gene>
<dbReference type="InterPro" id="IPR042235">
    <property type="entry name" value="ZP-C_dom"/>
</dbReference>
<accession>A0AAJ6QPY8</accession>
<dbReference type="KEGG" id="goe:100897873"/>
<feature type="region of interest" description="Disordered" evidence="2">
    <location>
        <begin position="398"/>
        <end position="418"/>
    </location>
</feature>
<dbReference type="GeneID" id="100897873"/>
<evidence type="ECO:0000313" key="6">
    <source>
        <dbReference type="RefSeq" id="XP_003740007.1"/>
    </source>
</evidence>
<feature type="transmembrane region" description="Helical" evidence="3">
    <location>
        <begin position="473"/>
        <end position="497"/>
    </location>
</feature>
<evidence type="ECO:0000256" key="2">
    <source>
        <dbReference type="SAM" id="MobiDB-lite"/>
    </source>
</evidence>
<proteinExistence type="predicted"/>
<dbReference type="Pfam" id="PF25057">
    <property type="entry name" value="CUT_N"/>
    <property type="match status" value="1"/>
</dbReference>
<dbReference type="SMART" id="SM00241">
    <property type="entry name" value="ZP"/>
    <property type="match status" value="1"/>
</dbReference>
<dbReference type="AlphaFoldDB" id="A0AAJ6QPY8"/>
<evidence type="ECO:0000256" key="3">
    <source>
        <dbReference type="SAM" id="Phobius"/>
    </source>
</evidence>